<dbReference type="PROSITE" id="PS50979">
    <property type="entry name" value="BC"/>
    <property type="match status" value="1"/>
</dbReference>
<dbReference type="PANTHER" id="PTHR18866">
    <property type="entry name" value="CARBOXYLASE:PYRUVATE/ACETYL-COA/PROPIONYL-COA CARBOXYLASE"/>
    <property type="match status" value="1"/>
</dbReference>
<dbReference type="PROSITE" id="PS00867">
    <property type="entry name" value="CPSASE_2"/>
    <property type="match status" value="1"/>
</dbReference>
<dbReference type="FunFam" id="3.40.50.20:FF:000010">
    <property type="entry name" value="Propionyl-CoA carboxylase subunit alpha"/>
    <property type="match status" value="1"/>
</dbReference>
<evidence type="ECO:0000259" key="6">
    <source>
        <dbReference type="PROSITE" id="PS50975"/>
    </source>
</evidence>
<evidence type="ECO:0000256" key="4">
    <source>
        <dbReference type="ARBA" id="ARBA00023267"/>
    </source>
</evidence>
<dbReference type="PROSITE" id="PS50975">
    <property type="entry name" value="ATP_GRASP"/>
    <property type="match status" value="1"/>
</dbReference>
<dbReference type="InterPro" id="IPR016185">
    <property type="entry name" value="PreATP-grasp_dom_sf"/>
</dbReference>
<dbReference type="PROSITE" id="PS00866">
    <property type="entry name" value="CPSASE_1"/>
    <property type="match status" value="1"/>
</dbReference>
<feature type="domain" description="ATP-grasp" evidence="6">
    <location>
        <begin position="121"/>
        <end position="317"/>
    </location>
</feature>
<dbReference type="Proteomes" id="UP000709959">
    <property type="component" value="Unassembled WGS sequence"/>
</dbReference>
<evidence type="ECO:0000256" key="3">
    <source>
        <dbReference type="ARBA" id="ARBA00022840"/>
    </source>
</evidence>
<name>A0A936F0Y5_9BACT</name>
<dbReference type="EMBL" id="JADKCH010000001">
    <property type="protein sequence ID" value="MBK8571555.1"/>
    <property type="molecule type" value="Genomic_DNA"/>
</dbReference>
<dbReference type="NCBIfam" id="NF006367">
    <property type="entry name" value="PRK08591.1"/>
    <property type="match status" value="1"/>
</dbReference>
<dbReference type="PANTHER" id="PTHR18866:SF33">
    <property type="entry name" value="METHYLCROTONOYL-COA CARBOXYLASE SUBUNIT ALPHA, MITOCHONDRIAL-RELATED"/>
    <property type="match status" value="1"/>
</dbReference>
<feature type="domain" description="Biotin carboxylation" evidence="7">
    <location>
        <begin position="2"/>
        <end position="446"/>
    </location>
</feature>
<reference evidence="8 9" key="1">
    <citation type="submission" date="2020-10" db="EMBL/GenBank/DDBJ databases">
        <title>Connecting structure to function with the recovery of over 1000 high-quality activated sludge metagenome-assembled genomes encoding full-length rRNA genes using long-read sequencing.</title>
        <authorList>
            <person name="Singleton C.M."/>
            <person name="Petriglieri F."/>
            <person name="Kristensen J.M."/>
            <person name="Kirkegaard R.H."/>
            <person name="Michaelsen T.Y."/>
            <person name="Andersen M.H."/>
            <person name="Karst S.M."/>
            <person name="Dueholm M.S."/>
            <person name="Nielsen P.H."/>
            <person name="Albertsen M."/>
        </authorList>
    </citation>
    <scope>NUCLEOTIDE SEQUENCE [LARGE SCALE GENOMIC DNA]</scope>
    <source>
        <strain evidence="8">OdNE_18-Q3-R46-58_MAXAC.008</strain>
    </source>
</reference>
<dbReference type="GO" id="GO:0016874">
    <property type="term" value="F:ligase activity"/>
    <property type="evidence" value="ECO:0007669"/>
    <property type="project" value="UniProtKB-KW"/>
</dbReference>
<dbReference type="GO" id="GO:0005524">
    <property type="term" value="F:ATP binding"/>
    <property type="evidence" value="ECO:0007669"/>
    <property type="project" value="UniProtKB-UniRule"/>
</dbReference>
<comment type="caution">
    <text evidence="8">The sequence shown here is derived from an EMBL/GenBank/DDBJ whole genome shotgun (WGS) entry which is preliminary data.</text>
</comment>
<accession>A0A936F0Y5</accession>
<dbReference type="SUPFAM" id="SSF52440">
    <property type="entry name" value="PreATP-grasp domain"/>
    <property type="match status" value="1"/>
</dbReference>
<evidence type="ECO:0000256" key="5">
    <source>
        <dbReference type="PROSITE-ProRule" id="PRU00409"/>
    </source>
</evidence>
<dbReference type="SMART" id="SM00878">
    <property type="entry name" value="Biotin_carb_C"/>
    <property type="match status" value="1"/>
</dbReference>
<dbReference type="Gene3D" id="3.30.470.20">
    <property type="entry name" value="ATP-grasp fold, B domain"/>
    <property type="match status" value="1"/>
</dbReference>
<dbReference type="InterPro" id="IPR011054">
    <property type="entry name" value="Rudment_hybrid_motif"/>
</dbReference>
<dbReference type="InterPro" id="IPR005479">
    <property type="entry name" value="CPAse_ATP-bd"/>
</dbReference>
<dbReference type="GO" id="GO:0046872">
    <property type="term" value="F:metal ion binding"/>
    <property type="evidence" value="ECO:0007669"/>
    <property type="project" value="InterPro"/>
</dbReference>
<dbReference type="FunFam" id="3.30.470.20:FF:000028">
    <property type="entry name" value="Methylcrotonoyl-CoA carboxylase subunit alpha, mitochondrial"/>
    <property type="match status" value="1"/>
</dbReference>
<evidence type="ECO:0000313" key="8">
    <source>
        <dbReference type="EMBL" id="MBK8571555.1"/>
    </source>
</evidence>
<dbReference type="InterPro" id="IPR005482">
    <property type="entry name" value="Biotin_COase_C"/>
</dbReference>
<dbReference type="InterPro" id="IPR011764">
    <property type="entry name" value="Biotin_carboxylation_dom"/>
</dbReference>
<protein>
    <submittedName>
        <fullName evidence="8">Acetyl-CoA carboxylase biotin carboxylase subunit</fullName>
    </submittedName>
</protein>
<keyword evidence="4" id="KW-0092">Biotin</keyword>
<evidence type="ECO:0000259" key="7">
    <source>
        <dbReference type="PROSITE" id="PS50979"/>
    </source>
</evidence>
<dbReference type="FunFam" id="3.30.1490.20:FF:000003">
    <property type="entry name" value="acetyl-CoA carboxylase isoform X1"/>
    <property type="match status" value="1"/>
</dbReference>
<dbReference type="SUPFAM" id="SSF51246">
    <property type="entry name" value="Rudiment single hybrid motif"/>
    <property type="match status" value="1"/>
</dbReference>
<keyword evidence="3 5" id="KW-0067">ATP-binding</keyword>
<dbReference type="Pfam" id="PF00289">
    <property type="entry name" value="Biotin_carb_N"/>
    <property type="match status" value="1"/>
</dbReference>
<dbReference type="AlphaFoldDB" id="A0A936F0Y5"/>
<evidence type="ECO:0000313" key="9">
    <source>
        <dbReference type="Proteomes" id="UP000709959"/>
    </source>
</evidence>
<keyword evidence="1" id="KW-0436">Ligase</keyword>
<dbReference type="Pfam" id="PF02785">
    <property type="entry name" value="Biotin_carb_C"/>
    <property type="match status" value="1"/>
</dbReference>
<proteinExistence type="predicted"/>
<dbReference type="Pfam" id="PF02786">
    <property type="entry name" value="CPSase_L_D2"/>
    <property type="match status" value="1"/>
</dbReference>
<evidence type="ECO:0000256" key="2">
    <source>
        <dbReference type="ARBA" id="ARBA00022741"/>
    </source>
</evidence>
<dbReference type="InterPro" id="IPR050856">
    <property type="entry name" value="Biotin_carboxylase_complex"/>
</dbReference>
<dbReference type="InterPro" id="IPR011761">
    <property type="entry name" value="ATP-grasp"/>
</dbReference>
<sequence length="497" mass="54852">MPVTKILIANRGEIAIRVIRTCREMGIPTVAVYSEADRGALHVRMADEAYCIGPAAARESYLVVEKIIDVCRRSGADAVHPGYGFLSENAGAARAFAAAGITFIGPRPESIESMGSKTAARVVALEAGCPVVPGIQETMADEALLAASQKIGFPVMLKAAMGGGGKGMRLVHKAEEFTASLARARGEALSSFGDDSVYVEKAIVQPRHIEIQIFGDTHGNHVYLHERECSVQRRHQKVIEEAPSPHVTPEMRKAMGEAALKVAKAVDYVGAGTVEFLADSDRNFYFLELNTRLQVEHPVTEWITGLDLVKWQILVARGEKLPMTQEEIPLNGWAMECRVYAEDPDKNFMPSPGRITYLRTPSGRNVRDDSGVYEGAEVPMFYDPMISKLSTWGPTRLEAIERMRAALGEYRIGGIRHNIAFHEALMEHGPFREGALHTGMLDKPFWKRKEQGPDLQFAVAAALLHELETEQRRATQPAAGGEDKPDAWKHWGRFNRL</sequence>
<gene>
    <name evidence="8" type="ORF">IPN91_02715</name>
</gene>
<organism evidence="8 9">
    <name type="scientific">Candidatus Geothrix odensensis</name>
    <dbReference type="NCBI Taxonomy" id="2954440"/>
    <lineage>
        <taxon>Bacteria</taxon>
        <taxon>Pseudomonadati</taxon>
        <taxon>Acidobacteriota</taxon>
        <taxon>Holophagae</taxon>
        <taxon>Holophagales</taxon>
        <taxon>Holophagaceae</taxon>
        <taxon>Geothrix</taxon>
    </lineage>
</organism>
<dbReference type="SUPFAM" id="SSF56059">
    <property type="entry name" value="Glutathione synthetase ATP-binding domain-like"/>
    <property type="match status" value="1"/>
</dbReference>
<evidence type="ECO:0000256" key="1">
    <source>
        <dbReference type="ARBA" id="ARBA00022598"/>
    </source>
</evidence>
<keyword evidence="2 5" id="KW-0547">Nucleotide-binding</keyword>
<dbReference type="InterPro" id="IPR005481">
    <property type="entry name" value="BC-like_N"/>
</dbReference>